<dbReference type="RefSeq" id="WP_171162866.1">
    <property type="nucleotide sequence ID" value="NZ_CP053073.1"/>
</dbReference>
<accession>A0A6M4H7I5</accession>
<dbReference type="PANTHER" id="PTHR30164">
    <property type="entry name" value="MTFA PEPTIDASE"/>
    <property type="match status" value="1"/>
</dbReference>
<dbReference type="Gene3D" id="1.10.472.150">
    <property type="entry name" value="Glucose-regulated metallo-peptidase M90, N-terminal domain"/>
    <property type="match status" value="1"/>
</dbReference>
<dbReference type="PANTHER" id="PTHR30164:SF2">
    <property type="entry name" value="PROTEIN MTFA"/>
    <property type="match status" value="1"/>
</dbReference>
<sequence>MLGWLRRRDPDRIASIDPDLWRRASAPWLFMRGLTPAERERLRALSEAFLANKHFSGTHDLEVTPAMQVAIAAQACILVLELGIEWYDGWSEVIVYPSQFAPEREEMDEDGVVHLTRDPMAGEAWLGGPVILSYEDVAMAGDEEVRVAGYNVVIHEFAHKLDMRQGDPNGFPPLHAGMAVAAWRKAFSAAYDDFCARVDEADALAEEDDGEALDTLPIDPYASENPAEFFAVISEAFFETPELLAPEYPAVYEQLRLFYRQDPLARLHCEQSISKGSSSSPSSS</sequence>
<gene>
    <name evidence="1" type="primary">mtfA_2</name>
    <name evidence="1" type="ORF">DSM104440_02341</name>
</gene>
<proteinExistence type="predicted"/>
<dbReference type="SUPFAM" id="SSF55486">
    <property type="entry name" value="Metalloproteases ('zincins'), catalytic domain"/>
    <property type="match status" value="1"/>
</dbReference>
<dbReference type="GO" id="GO:0005829">
    <property type="term" value="C:cytosol"/>
    <property type="evidence" value="ECO:0007669"/>
    <property type="project" value="TreeGrafter"/>
</dbReference>
<dbReference type="EMBL" id="CP053073">
    <property type="protein sequence ID" value="QJR15520.1"/>
    <property type="molecule type" value="Genomic_DNA"/>
</dbReference>
<dbReference type="GO" id="GO:0004177">
    <property type="term" value="F:aminopeptidase activity"/>
    <property type="evidence" value="ECO:0007669"/>
    <property type="project" value="TreeGrafter"/>
</dbReference>
<evidence type="ECO:0000313" key="1">
    <source>
        <dbReference type="EMBL" id="QJR15520.1"/>
    </source>
</evidence>
<dbReference type="InParanoid" id="A0A6M4H7I5"/>
<dbReference type="GO" id="GO:0008237">
    <property type="term" value="F:metallopeptidase activity"/>
    <property type="evidence" value="ECO:0007669"/>
    <property type="project" value="InterPro"/>
</dbReference>
<dbReference type="CDD" id="cd20169">
    <property type="entry name" value="Peptidase_M90_mtfA"/>
    <property type="match status" value="1"/>
</dbReference>
<dbReference type="AlphaFoldDB" id="A0A6M4H7I5"/>
<evidence type="ECO:0000313" key="2">
    <source>
        <dbReference type="Proteomes" id="UP000503096"/>
    </source>
</evidence>
<dbReference type="Proteomes" id="UP000503096">
    <property type="component" value="Chromosome"/>
</dbReference>
<dbReference type="FunFam" id="3.40.390.10:FF:000012">
    <property type="entry name" value="Protein MtfA"/>
    <property type="match status" value="1"/>
</dbReference>
<dbReference type="Gene3D" id="3.40.390.10">
    <property type="entry name" value="Collagenase (Catalytic Domain)"/>
    <property type="match status" value="1"/>
</dbReference>
<dbReference type="Pfam" id="PF06167">
    <property type="entry name" value="Peptidase_M90"/>
    <property type="match status" value="1"/>
</dbReference>
<organism evidence="1 2">
    <name type="scientific">Usitatibacter palustris</name>
    <dbReference type="NCBI Taxonomy" id="2732487"/>
    <lineage>
        <taxon>Bacteria</taxon>
        <taxon>Pseudomonadati</taxon>
        <taxon>Pseudomonadota</taxon>
        <taxon>Betaproteobacteria</taxon>
        <taxon>Nitrosomonadales</taxon>
        <taxon>Usitatibacteraceae</taxon>
        <taxon>Usitatibacter</taxon>
    </lineage>
</organism>
<dbReference type="InterPro" id="IPR042252">
    <property type="entry name" value="MtfA_N"/>
</dbReference>
<keyword evidence="2" id="KW-1185">Reference proteome</keyword>
<dbReference type="InterPro" id="IPR024079">
    <property type="entry name" value="MetalloPept_cat_dom_sf"/>
</dbReference>
<name>A0A6M4H7I5_9PROT</name>
<protein>
    <submittedName>
        <fullName evidence="1">Protein MtfA</fullName>
    </submittedName>
</protein>
<reference evidence="1 2" key="1">
    <citation type="submission" date="2020-04" db="EMBL/GenBank/DDBJ databases">
        <title>Usitatibacter rugosus gen. nov., sp. nov. and Usitatibacter palustris sp. nov., novel members of Usitatibacteraceae fam. nov. within the order Nitrosomonadales isolated from soil.</title>
        <authorList>
            <person name="Huber K.J."/>
            <person name="Neumann-Schaal M."/>
            <person name="Geppert A."/>
            <person name="Luckner M."/>
            <person name="Wanner G."/>
            <person name="Overmann J."/>
        </authorList>
    </citation>
    <scope>NUCLEOTIDE SEQUENCE [LARGE SCALE GENOMIC DNA]</scope>
    <source>
        <strain evidence="1 2">Swamp67</strain>
    </source>
</reference>
<dbReference type="KEGG" id="upl:DSM104440_02341"/>
<dbReference type="FunCoup" id="A0A6M4H7I5">
    <property type="interactions" value="33"/>
</dbReference>
<dbReference type="InterPro" id="IPR010384">
    <property type="entry name" value="MtfA_fam"/>
</dbReference>